<feature type="transmembrane region" description="Helical" evidence="1">
    <location>
        <begin position="120"/>
        <end position="140"/>
    </location>
</feature>
<dbReference type="PANTHER" id="PTHR37947">
    <property type="entry name" value="BLL2462 PROTEIN"/>
    <property type="match status" value="1"/>
</dbReference>
<reference evidence="2 3" key="1">
    <citation type="submission" date="2021-04" db="EMBL/GenBank/DDBJ databases">
        <authorList>
            <person name="Ivanova A."/>
        </authorList>
    </citation>
    <scope>NUCLEOTIDE SEQUENCE [LARGE SCALE GENOMIC DNA]</scope>
    <source>
        <strain evidence="2 3">G18</strain>
    </source>
</reference>
<comment type="caution">
    <text evidence="2">The sequence shown here is derived from an EMBL/GenBank/DDBJ whole genome shotgun (WGS) entry which is preliminary data.</text>
</comment>
<evidence type="ECO:0000313" key="2">
    <source>
        <dbReference type="EMBL" id="MBP3955139.1"/>
    </source>
</evidence>
<keyword evidence="1" id="KW-0812">Transmembrane</keyword>
<dbReference type="SUPFAM" id="SSF53300">
    <property type="entry name" value="vWA-like"/>
    <property type="match status" value="1"/>
</dbReference>
<sequence length="1117" mass="123990">MNETTTTKKNEFVFRRVSDSFDQFSGDAIGAFAGNIYCQVLLALVVLALVARVTYKYANAAKHQPGAKDPVAAKLRSGFWLFLITYVVVGMYFYNVRDAEPAKGTGETLSTGSAGNVVKWYALTIGLFALGSVFVVFMYLKDTRTVRWYFAGPLALMRITVYAILCFVFLLPAMQTWEDTNKQSRVVLLLDISPSVTDVTDEIGSGAAKKSRTRMDILIEFLTDEKVAFLKNLLEKNPVAVYAFGTRLDESPTMIGQGDAGWSRADWEAFRKYDFKPFVLRGLSEAGKTQIRGVREWGDGPGTADWAQTWFARKADAELKSFSGLESEDDITALRKNLEKLDKRIDVARTITMGTNVPDSISAAINRESSNMVQGIIVLSDGRSNLGSDSSYVELRDRAVREKIPVFTITVGEERSSAAITITDVQAPDSAPIDEAWKIIVEADGVNLANKEVEVFLDLWLPGRDIKAVGPDHQITQKLTFAPGDPPHGQTEFVIDPAKLPETLTVESKDAAIKKRVLPEGKWSARARIAKDPLEAFPDPEHISAVREVNVVQQKLRILLMAGAPSREFSFLRTLLVREVMDKRASLTTFVQNDAGTTGKLTAEQDELVIPRFPTKFDLKPAIKDDPEKAYNLNEYDVIVAFDPDWSELSVQQAEDLRRWVKEGGGGLIYVAGPINTFQLARVEKDSRLDPVLDVLPVQPADIIAVRFKGTPRTPRRLYLNSKAIIGSDLLKLDDKVADDPVAGWERFFTDREKYVPDGDLKSELFPARGFFSCYPLKADVGIGGVKAGSAVLAEFADVGDTGELVKLPYLVTNNPSASWRTCFLASGEFYKMRVFEPGEGTGREYFERIWIKMIKYMAGKRNIKAPRGRVLVAKEAVSGAPLRVQARVLNESARPYDITAAAPKFTIVQEPAGGGDKRSFGPFDLAPKTNPGGAFDGYYGGQVLLDPKTFAAGEALYRVEIDVPDSSEKLSGEFKIRAADPEMDNKKPDFPSMLRMASEFDKDFQARLPDKVKVEFGTKLPKDAGVHRLAFKVGEPELLKLIPECMVTKKVSTQNRGPVNDLWDRGFDMPTWTPESEGTNKYLASWWSGQRLSVVMLAVIFLLSFEWLGRKLLRLA</sequence>
<dbReference type="InterPro" id="IPR036465">
    <property type="entry name" value="vWFA_dom_sf"/>
</dbReference>
<dbReference type="EMBL" id="JAGKQQ010000001">
    <property type="protein sequence ID" value="MBP3955139.1"/>
    <property type="molecule type" value="Genomic_DNA"/>
</dbReference>
<dbReference type="RefSeq" id="WP_210653234.1">
    <property type="nucleotide sequence ID" value="NZ_JAGKQQ010000001.1"/>
</dbReference>
<protein>
    <submittedName>
        <fullName evidence="2">VWA domain-containing protein</fullName>
    </submittedName>
</protein>
<organism evidence="2 3">
    <name type="scientific">Gemmata palustris</name>
    <dbReference type="NCBI Taxonomy" id="2822762"/>
    <lineage>
        <taxon>Bacteria</taxon>
        <taxon>Pseudomonadati</taxon>
        <taxon>Planctomycetota</taxon>
        <taxon>Planctomycetia</taxon>
        <taxon>Gemmatales</taxon>
        <taxon>Gemmataceae</taxon>
        <taxon>Gemmata</taxon>
    </lineage>
</organism>
<accession>A0ABS5BN27</accession>
<gene>
    <name evidence="2" type="ORF">J8F10_07575</name>
</gene>
<dbReference type="Gene3D" id="3.40.50.880">
    <property type="match status" value="1"/>
</dbReference>
<evidence type="ECO:0000256" key="1">
    <source>
        <dbReference type="SAM" id="Phobius"/>
    </source>
</evidence>
<dbReference type="Gene3D" id="3.40.50.410">
    <property type="entry name" value="von Willebrand factor, type A domain"/>
    <property type="match status" value="1"/>
</dbReference>
<dbReference type="InterPro" id="IPR029062">
    <property type="entry name" value="Class_I_gatase-like"/>
</dbReference>
<dbReference type="SUPFAM" id="SSF52317">
    <property type="entry name" value="Class I glutamine amidotransferase-like"/>
    <property type="match status" value="1"/>
</dbReference>
<name>A0ABS5BN27_9BACT</name>
<evidence type="ECO:0000313" key="3">
    <source>
        <dbReference type="Proteomes" id="UP000676565"/>
    </source>
</evidence>
<dbReference type="PANTHER" id="PTHR37947:SF1">
    <property type="entry name" value="BLL2462 PROTEIN"/>
    <property type="match status" value="1"/>
</dbReference>
<proteinExistence type="predicted"/>
<dbReference type="Proteomes" id="UP000676565">
    <property type="component" value="Unassembled WGS sequence"/>
</dbReference>
<keyword evidence="1" id="KW-1133">Transmembrane helix</keyword>
<feature type="transmembrane region" description="Helical" evidence="1">
    <location>
        <begin position="75"/>
        <end position="94"/>
    </location>
</feature>
<feature type="transmembrane region" description="Helical" evidence="1">
    <location>
        <begin position="152"/>
        <end position="174"/>
    </location>
</feature>
<feature type="transmembrane region" description="Helical" evidence="1">
    <location>
        <begin position="28"/>
        <end position="55"/>
    </location>
</feature>
<keyword evidence="1" id="KW-0472">Membrane</keyword>
<keyword evidence="3" id="KW-1185">Reference proteome</keyword>